<dbReference type="SUPFAM" id="SSF54211">
    <property type="entry name" value="Ribosomal protein S5 domain 2-like"/>
    <property type="match status" value="1"/>
</dbReference>
<dbReference type="Pfam" id="PF00009">
    <property type="entry name" value="GTP_EFTU"/>
    <property type="match status" value="1"/>
</dbReference>
<dbReference type="AlphaFoldDB" id="A0A926HQ18"/>
<dbReference type="SMART" id="SM00889">
    <property type="entry name" value="EFG_IV"/>
    <property type="match status" value="1"/>
</dbReference>
<dbReference type="InterPro" id="IPR005225">
    <property type="entry name" value="Small_GTP-bd"/>
</dbReference>
<reference evidence="5" key="1">
    <citation type="submission" date="2020-08" db="EMBL/GenBank/DDBJ databases">
        <title>Genome public.</title>
        <authorList>
            <person name="Liu C."/>
            <person name="Sun Q."/>
        </authorList>
    </citation>
    <scope>NUCLEOTIDE SEQUENCE</scope>
    <source>
        <strain evidence="5">NSJ-53</strain>
    </source>
</reference>
<keyword evidence="6" id="KW-1185">Reference proteome</keyword>
<evidence type="ECO:0000256" key="1">
    <source>
        <dbReference type="ARBA" id="ARBA00022741"/>
    </source>
</evidence>
<dbReference type="SUPFAM" id="SSF54980">
    <property type="entry name" value="EF-G C-terminal domain-like"/>
    <property type="match status" value="2"/>
</dbReference>
<dbReference type="InterPro" id="IPR031157">
    <property type="entry name" value="G_TR_CS"/>
</dbReference>
<sequence>MIINIGILAHVDAGKTTLTESLSYKSGVILEPGSVDKGTTITDSMLLEKQRGITIQASVTSLKWRGVKVNIVDTPGHMDFLAEVQRSLAVLDGAVLVISAKDGVQAQTRILFHALRKLGIPTLLFINKIDQEGVDLSAVYEDIQEKLAPEIIVKQRVDLSVLAVAPSGDPARWDNVIAGDDDLLTRFERGETLSEAQLQRCEEQRFKSCTLFPVYHGSAKKNVGILALLDAIVLHFSVLASGGSSLCGSVFKIEYPEKGRRMAYLRLFSGRLHARDRIDWAGRREKFRISEMRVPQSGKILRSEAAEPGEIVILPSVPLKLNDVLGDPNLLPRTSQADPPPMVQARIEPARAQEREALLQALGEIADTDPLLRYDVDSITHEITLSFLGKVQMEILCALLLEKYGISVRLGRPTVIYKERPVAQAAHTIHIEVPPNPFWASIGLSIEPLPLGSGLVYESHVPTGYLQQSFQNAVRDGVRCGCEQGPCGWELTDCRICFQYALYYSAASTPADFRMLAPIVLEQTLRKAGTQLLEPYLSFTLYAPQPYMSRAYHDMRKYEGHIDTVLPRKHETVLIGEIPFRHIQQFREEFALCTNGLGVCLTELKGYRISKGEALCRPRRPNQRLDKTRHLFNKMDPWG</sequence>
<dbReference type="InterPro" id="IPR000795">
    <property type="entry name" value="T_Tr_GTP-bd_dom"/>
</dbReference>
<protein>
    <submittedName>
        <fullName evidence="5">TetM/TetW/TetO/TetS family tetracycline resistance ribosomal protection protein</fullName>
    </submittedName>
</protein>
<dbReference type="Gene3D" id="3.30.230.10">
    <property type="match status" value="1"/>
</dbReference>
<organism evidence="5 6">
    <name type="scientific">Gehongia tenuis</name>
    <dbReference type="NCBI Taxonomy" id="2763655"/>
    <lineage>
        <taxon>Bacteria</taxon>
        <taxon>Bacillati</taxon>
        <taxon>Bacillota</taxon>
        <taxon>Clostridia</taxon>
        <taxon>Christensenellales</taxon>
        <taxon>Christensenellaceae</taxon>
        <taxon>Gehongia</taxon>
    </lineage>
</organism>
<evidence type="ECO:0000313" key="5">
    <source>
        <dbReference type="EMBL" id="MBC8531768.1"/>
    </source>
</evidence>
<dbReference type="InterPro" id="IPR000640">
    <property type="entry name" value="EFG_V-like"/>
</dbReference>
<dbReference type="SUPFAM" id="SSF52540">
    <property type="entry name" value="P-loop containing nucleoside triphosphate hydrolases"/>
    <property type="match status" value="1"/>
</dbReference>
<comment type="caution">
    <text evidence="5">The sequence shown here is derived from an EMBL/GenBank/DDBJ whole genome shotgun (WGS) entry which is preliminary data.</text>
</comment>
<dbReference type="InterPro" id="IPR014721">
    <property type="entry name" value="Ribsml_uS5_D2-typ_fold_subgr"/>
</dbReference>
<dbReference type="EMBL" id="JACRSR010000003">
    <property type="protein sequence ID" value="MBC8531768.1"/>
    <property type="molecule type" value="Genomic_DNA"/>
</dbReference>
<dbReference type="Gene3D" id="3.30.70.240">
    <property type="match status" value="1"/>
</dbReference>
<feature type="domain" description="Tr-type G" evidence="4">
    <location>
        <begin position="1"/>
        <end position="240"/>
    </location>
</feature>
<dbReference type="PROSITE" id="PS00301">
    <property type="entry name" value="G_TR_1"/>
    <property type="match status" value="1"/>
</dbReference>
<dbReference type="CDD" id="cd01684">
    <property type="entry name" value="Tet_like_IV"/>
    <property type="match status" value="1"/>
</dbReference>
<dbReference type="PROSITE" id="PS51722">
    <property type="entry name" value="G_TR_2"/>
    <property type="match status" value="1"/>
</dbReference>
<evidence type="ECO:0000313" key="6">
    <source>
        <dbReference type="Proteomes" id="UP000623172"/>
    </source>
</evidence>
<evidence type="ECO:0000259" key="4">
    <source>
        <dbReference type="PROSITE" id="PS51722"/>
    </source>
</evidence>
<dbReference type="InterPro" id="IPR020568">
    <property type="entry name" value="Ribosomal_Su5_D2-typ_SF"/>
</dbReference>
<dbReference type="PANTHER" id="PTHR43261">
    <property type="entry name" value="TRANSLATION ELONGATION FACTOR G-RELATED"/>
    <property type="match status" value="1"/>
</dbReference>
<dbReference type="RefSeq" id="WP_249316388.1">
    <property type="nucleotide sequence ID" value="NZ_JACRSR010000003.1"/>
</dbReference>
<dbReference type="Pfam" id="PF03764">
    <property type="entry name" value="EFG_IV"/>
    <property type="match status" value="1"/>
</dbReference>
<dbReference type="PRINTS" id="PR00315">
    <property type="entry name" value="ELONGATNFCT"/>
</dbReference>
<dbReference type="InterPro" id="IPR009000">
    <property type="entry name" value="Transl_B-barrel_sf"/>
</dbReference>
<evidence type="ECO:0000256" key="2">
    <source>
        <dbReference type="ARBA" id="ARBA00022917"/>
    </source>
</evidence>
<proteinExistence type="predicted"/>
<dbReference type="InterPro" id="IPR027417">
    <property type="entry name" value="P-loop_NTPase"/>
</dbReference>
<evidence type="ECO:0000256" key="3">
    <source>
        <dbReference type="ARBA" id="ARBA00023134"/>
    </source>
</evidence>
<dbReference type="PRINTS" id="PR01037">
    <property type="entry name" value="TCRTETOQM"/>
</dbReference>
<accession>A0A926HQ18</accession>
<keyword evidence="3" id="KW-0342">GTP-binding</keyword>
<dbReference type="InterPro" id="IPR035647">
    <property type="entry name" value="EFG_III/V"/>
</dbReference>
<keyword evidence="1" id="KW-0547">Nucleotide-binding</keyword>
<dbReference type="GO" id="GO:0005525">
    <property type="term" value="F:GTP binding"/>
    <property type="evidence" value="ECO:0007669"/>
    <property type="project" value="UniProtKB-KW"/>
</dbReference>
<dbReference type="InterPro" id="IPR041095">
    <property type="entry name" value="EFG_II"/>
</dbReference>
<dbReference type="CDD" id="cd03690">
    <property type="entry name" value="Tet_II"/>
    <property type="match status" value="1"/>
</dbReference>
<dbReference type="InterPro" id="IPR005517">
    <property type="entry name" value="Transl_elong_EFG/EF2_IV"/>
</dbReference>
<dbReference type="NCBIfam" id="TIGR00231">
    <property type="entry name" value="small_GTP"/>
    <property type="match status" value="1"/>
</dbReference>
<dbReference type="PANTHER" id="PTHR43261:SF1">
    <property type="entry name" value="RIBOSOME-RELEASING FACTOR 2, MITOCHONDRIAL"/>
    <property type="match status" value="1"/>
</dbReference>
<dbReference type="Gene3D" id="2.40.30.10">
    <property type="entry name" value="Translation factors"/>
    <property type="match status" value="1"/>
</dbReference>
<dbReference type="Gene3D" id="3.40.50.300">
    <property type="entry name" value="P-loop containing nucleotide triphosphate hydrolases"/>
    <property type="match status" value="1"/>
</dbReference>
<dbReference type="GO" id="GO:0006412">
    <property type="term" value="P:translation"/>
    <property type="evidence" value="ECO:0007669"/>
    <property type="project" value="UniProtKB-KW"/>
</dbReference>
<dbReference type="Pfam" id="PF14492">
    <property type="entry name" value="EFG_III"/>
    <property type="match status" value="1"/>
</dbReference>
<dbReference type="Gene3D" id="3.30.70.870">
    <property type="entry name" value="Elongation Factor G (Translational Gtpase), domain 3"/>
    <property type="match status" value="1"/>
</dbReference>
<keyword evidence="2" id="KW-0648">Protein biosynthesis</keyword>
<dbReference type="GO" id="GO:0003924">
    <property type="term" value="F:GTPase activity"/>
    <property type="evidence" value="ECO:0007669"/>
    <property type="project" value="InterPro"/>
</dbReference>
<gene>
    <name evidence="5" type="ORF">H8696_07890</name>
</gene>
<dbReference type="GO" id="GO:0032790">
    <property type="term" value="P:ribosome disassembly"/>
    <property type="evidence" value="ECO:0007669"/>
    <property type="project" value="TreeGrafter"/>
</dbReference>
<name>A0A926HQ18_9FIRM</name>
<dbReference type="CDD" id="cd04168">
    <property type="entry name" value="TetM_like"/>
    <property type="match status" value="1"/>
</dbReference>
<dbReference type="Pfam" id="PF00679">
    <property type="entry name" value="EFG_C"/>
    <property type="match status" value="1"/>
</dbReference>
<dbReference type="SUPFAM" id="SSF50447">
    <property type="entry name" value="Translation proteins"/>
    <property type="match status" value="1"/>
</dbReference>
<dbReference type="Proteomes" id="UP000623172">
    <property type="component" value="Unassembled WGS sequence"/>
</dbReference>